<gene>
    <name evidence="2" type="ORF">EHW67_05565</name>
</gene>
<keyword evidence="2" id="KW-0413">Isomerase</keyword>
<organism evidence="2 3">
    <name type="scientific">Arenibacter aquaticus</name>
    <dbReference type="NCBI Taxonomy" id="2489054"/>
    <lineage>
        <taxon>Bacteria</taxon>
        <taxon>Pseudomonadati</taxon>
        <taxon>Bacteroidota</taxon>
        <taxon>Flavobacteriia</taxon>
        <taxon>Flavobacteriales</taxon>
        <taxon>Flavobacteriaceae</taxon>
        <taxon>Arenibacter</taxon>
    </lineage>
</organism>
<dbReference type="RefSeq" id="WP_126161367.1">
    <property type="nucleotide sequence ID" value="NZ_RQPJ01000002.1"/>
</dbReference>
<sequence length="255" mass="27596">MGTTRSNGSLYTSIVNKVATVEFGHPASNSFVADLLKRLGKTLNELSENDAVHLIVLKSEGNRAFCAGASFDELLAVDNITEGKVFFNGFAHLINAMRNCKKLIIGRVQGKAVGGGVGVIAACDYVFAAEAAAIRLSELSIGIAPFVIAPAVKRKIGVAALSELSLSPNEWKNAYWAQEKGLFSKVFVGMDELDRELGIFAEKLAGYNPEALEEWKKVLWEGTGNWDTLLANRAEISGRLALSEETKKVLNSFKK</sequence>
<dbReference type="Gene3D" id="3.90.226.10">
    <property type="entry name" value="2-enoyl-CoA Hydratase, Chain A, domain 1"/>
    <property type="match status" value="1"/>
</dbReference>
<comment type="similarity">
    <text evidence="1">Belongs to the enoyl-CoA hydratase/isomerase family.</text>
</comment>
<dbReference type="InterPro" id="IPR029045">
    <property type="entry name" value="ClpP/crotonase-like_dom_sf"/>
</dbReference>
<accession>A0A3S0AFM8</accession>
<dbReference type="OrthoDB" id="638407at2"/>
<protein>
    <submittedName>
        <fullName evidence="2">Enoyl-CoA hydratase/isomerase family protein</fullName>
    </submittedName>
</protein>
<evidence type="ECO:0000313" key="3">
    <source>
        <dbReference type="Proteomes" id="UP000267585"/>
    </source>
</evidence>
<evidence type="ECO:0000256" key="1">
    <source>
        <dbReference type="ARBA" id="ARBA00005254"/>
    </source>
</evidence>
<comment type="caution">
    <text evidence="2">The sequence shown here is derived from an EMBL/GenBank/DDBJ whole genome shotgun (WGS) entry which is preliminary data.</text>
</comment>
<dbReference type="PANTHER" id="PTHR42964">
    <property type="entry name" value="ENOYL-COA HYDRATASE"/>
    <property type="match status" value="1"/>
</dbReference>
<reference evidence="2 3" key="1">
    <citation type="submission" date="2018-11" db="EMBL/GenBank/DDBJ databases">
        <title>Arenibacter aquaticus sp.nov., a marine bacterium isolated from surface seawater in the South China Sea.</title>
        <authorList>
            <person name="Guo J."/>
            <person name="Sun J."/>
        </authorList>
    </citation>
    <scope>NUCLEOTIDE SEQUENCE [LARGE SCALE GENOMIC DNA]</scope>
    <source>
        <strain evidence="2 3">GUO666</strain>
    </source>
</reference>
<dbReference type="PANTHER" id="PTHR42964:SF1">
    <property type="entry name" value="POLYKETIDE BIOSYNTHESIS ENOYL-COA HYDRATASE PKSH-RELATED"/>
    <property type="match status" value="1"/>
</dbReference>
<dbReference type="AlphaFoldDB" id="A0A3S0AFM8"/>
<dbReference type="Pfam" id="PF00378">
    <property type="entry name" value="ECH_1"/>
    <property type="match status" value="1"/>
</dbReference>
<dbReference type="InterPro" id="IPR001753">
    <property type="entry name" value="Enoyl-CoA_hydra/iso"/>
</dbReference>
<proteinExistence type="inferred from homology"/>
<dbReference type="InterPro" id="IPR051683">
    <property type="entry name" value="Enoyl-CoA_Hydratase/Isomerase"/>
</dbReference>
<name>A0A3S0AFM8_9FLAO</name>
<evidence type="ECO:0000313" key="2">
    <source>
        <dbReference type="EMBL" id="RTE54635.1"/>
    </source>
</evidence>
<dbReference type="CDD" id="cd06558">
    <property type="entry name" value="crotonase-like"/>
    <property type="match status" value="1"/>
</dbReference>
<dbReference type="Proteomes" id="UP000267585">
    <property type="component" value="Unassembled WGS sequence"/>
</dbReference>
<dbReference type="SUPFAM" id="SSF52096">
    <property type="entry name" value="ClpP/crotonase"/>
    <property type="match status" value="1"/>
</dbReference>
<keyword evidence="3" id="KW-1185">Reference proteome</keyword>
<dbReference type="EMBL" id="RQPJ01000002">
    <property type="protein sequence ID" value="RTE54635.1"/>
    <property type="molecule type" value="Genomic_DNA"/>
</dbReference>
<dbReference type="GO" id="GO:0016853">
    <property type="term" value="F:isomerase activity"/>
    <property type="evidence" value="ECO:0007669"/>
    <property type="project" value="UniProtKB-KW"/>
</dbReference>